<evidence type="ECO:0000259" key="13">
    <source>
        <dbReference type="PROSITE" id="PS51098"/>
    </source>
</evidence>
<feature type="domain" description="PTS EIIC type-1" evidence="14">
    <location>
        <begin position="1"/>
        <end position="433"/>
    </location>
</feature>
<dbReference type="CDD" id="cd00212">
    <property type="entry name" value="PTS_IIB_glc"/>
    <property type="match status" value="1"/>
</dbReference>
<keyword evidence="16" id="KW-1185">Reference proteome</keyword>
<dbReference type="GeneID" id="90543899"/>
<evidence type="ECO:0000256" key="6">
    <source>
        <dbReference type="ARBA" id="ARBA00022683"/>
    </source>
</evidence>
<evidence type="ECO:0000256" key="3">
    <source>
        <dbReference type="ARBA" id="ARBA00022475"/>
    </source>
</evidence>
<dbReference type="GO" id="GO:0009401">
    <property type="term" value="P:phosphoenolpyruvate-dependent sugar phosphotransferase system"/>
    <property type="evidence" value="ECO:0007669"/>
    <property type="project" value="UniProtKB-KW"/>
</dbReference>
<dbReference type="STRING" id="1529.SAMN04487885_105144"/>
<keyword evidence="3" id="KW-1003">Cell membrane</keyword>
<evidence type="ECO:0000256" key="4">
    <source>
        <dbReference type="ARBA" id="ARBA00022597"/>
    </source>
</evidence>
<feature type="transmembrane region" description="Helical" evidence="12">
    <location>
        <begin position="12"/>
        <end position="33"/>
    </location>
</feature>
<proteinExistence type="predicted"/>
<dbReference type="Proteomes" id="UP000182135">
    <property type="component" value="Unassembled WGS sequence"/>
</dbReference>
<dbReference type="PANTHER" id="PTHR30009:SF12">
    <property type="entry name" value="PHOSPHOTRANSFERASE IIC COMPONENT GLVC"/>
    <property type="match status" value="1"/>
</dbReference>
<evidence type="ECO:0000256" key="11">
    <source>
        <dbReference type="PROSITE-ProRule" id="PRU00421"/>
    </source>
</evidence>
<keyword evidence="2" id="KW-0813">Transport</keyword>
<dbReference type="eggNOG" id="COG1264">
    <property type="taxonomic scope" value="Bacteria"/>
</dbReference>
<dbReference type="RefSeq" id="WP_074844839.1">
    <property type="nucleotide sequence ID" value="NZ_CP076620.1"/>
</dbReference>
<dbReference type="InterPro" id="IPR050429">
    <property type="entry name" value="PTS_Glucose_EIICBA"/>
</dbReference>
<dbReference type="GO" id="GO:0090563">
    <property type="term" value="F:protein-phosphocysteine-sugar phosphotransferase activity"/>
    <property type="evidence" value="ECO:0007669"/>
    <property type="project" value="TreeGrafter"/>
</dbReference>
<dbReference type="Pfam" id="PF02378">
    <property type="entry name" value="PTS_EIIC"/>
    <property type="match status" value="1"/>
</dbReference>
<feature type="transmembrane region" description="Helical" evidence="12">
    <location>
        <begin position="63"/>
        <end position="83"/>
    </location>
</feature>
<dbReference type="NCBIfam" id="TIGR00826">
    <property type="entry name" value="EIIB_glc"/>
    <property type="match status" value="1"/>
</dbReference>
<comment type="subcellular location">
    <subcellularLocation>
        <location evidence="1">Cell membrane</location>
        <topology evidence="1">Multi-pass membrane protein</topology>
    </subcellularLocation>
</comment>
<keyword evidence="8" id="KW-0418">Kinase</keyword>
<dbReference type="GO" id="GO:0008982">
    <property type="term" value="F:protein-N(PI)-phosphohistidine-sugar phosphotransferase activity"/>
    <property type="evidence" value="ECO:0007669"/>
    <property type="project" value="InterPro"/>
</dbReference>
<dbReference type="eggNOG" id="COG1263">
    <property type="taxonomic scope" value="Bacteria"/>
</dbReference>
<dbReference type="Pfam" id="PF00367">
    <property type="entry name" value="PTS_EIIB"/>
    <property type="match status" value="1"/>
</dbReference>
<dbReference type="PROSITE" id="PS51098">
    <property type="entry name" value="PTS_EIIB_TYPE_1"/>
    <property type="match status" value="1"/>
</dbReference>
<keyword evidence="10 12" id="KW-0472">Membrane</keyword>
<feature type="active site" description="Phosphocysteine intermediate; for EIIB activity" evidence="11">
    <location>
        <position position="481"/>
    </location>
</feature>
<sequence length="539" mass="58548">MKDKLQVISGAMMIPVILLVVAGVFIGLGSAFVNMENVGALGLGWLITEGGMLHSFFKVINDLGFMVMRFLPIFFAVGIAFGLSKKEKGWGAFGGLVLFIAMHTVISTLLGINGINAQTATAEAFMKSGLSEQAAMNKSALYTTFLGIFTFDSSIFGAIISGFVASLVHNKFCEKELPNALSFFSGPRFVQIMLFVVAIPLGLIMYFVWPYIGGALAAVGNFIGSSGLVGTFTFGAADKALLPFGIHHLIAFPIEYTKVGGAMEIGGVIYEGVNNIKLAQMGDPNTLSYIVRNFTTGRLLIHFAILPGAALAMYKTARPENKKKAASILIPAILTAMLVGVTEPIEYTFLFVAPLLYFLAYVPLAGLTYVVTEATNVSIMGESFRNMFPNLLQPQKVHAWSLLYLIPVFFIVAYILFKYVIVKFNIKTPGRSENKDVKLYSKKEYKAREEGKASINDNSELISGIIEGLGGADNIVNVTNCATRLRVELNDAEKTADNDTWVNKLEATGVVRRKKSLQVIYGPHVITLAAKVKEQLGMD</sequence>
<protein>
    <submittedName>
        <fullName evidence="15">PTS system IIB component, Glc family /PTS system IIC component, Glc family</fullName>
    </submittedName>
</protein>
<dbReference type="Gene3D" id="3.30.1360.60">
    <property type="entry name" value="Glucose permease domain IIB"/>
    <property type="match status" value="1"/>
</dbReference>
<organism evidence="15 16">
    <name type="scientific">Clostridium cadaveris</name>
    <dbReference type="NCBI Taxonomy" id="1529"/>
    <lineage>
        <taxon>Bacteria</taxon>
        <taxon>Bacillati</taxon>
        <taxon>Bacillota</taxon>
        <taxon>Clostridia</taxon>
        <taxon>Eubacteriales</taxon>
        <taxon>Clostridiaceae</taxon>
        <taxon>Clostridium</taxon>
    </lineage>
</organism>
<keyword evidence="5" id="KW-0808">Transferase</keyword>
<dbReference type="PROSITE" id="PS51103">
    <property type="entry name" value="PTS_EIIC_TYPE_1"/>
    <property type="match status" value="1"/>
</dbReference>
<dbReference type="OrthoDB" id="9764327at2"/>
<evidence type="ECO:0000313" key="15">
    <source>
        <dbReference type="EMBL" id="SFF65406.1"/>
    </source>
</evidence>
<evidence type="ECO:0000313" key="16">
    <source>
        <dbReference type="Proteomes" id="UP000182135"/>
    </source>
</evidence>
<dbReference type="InterPro" id="IPR013013">
    <property type="entry name" value="PTS_EIIC_1"/>
</dbReference>
<dbReference type="PANTHER" id="PTHR30009">
    <property type="entry name" value="CYTOCHROME C-TYPE SYNTHESIS PROTEIN AND PTS TRANSMEMBRANE COMPONENT"/>
    <property type="match status" value="1"/>
</dbReference>
<dbReference type="InterPro" id="IPR001996">
    <property type="entry name" value="PTS_IIB_1"/>
</dbReference>
<dbReference type="AlphaFoldDB" id="A0A1I2KKD7"/>
<feature type="transmembrane region" description="Helical" evidence="12">
    <location>
        <begin position="323"/>
        <end position="342"/>
    </location>
</feature>
<evidence type="ECO:0000256" key="2">
    <source>
        <dbReference type="ARBA" id="ARBA00022448"/>
    </source>
</evidence>
<feature type="transmembrane region" description="Helical" evidence="12">
    <location>
        <begin position="189"/>
        <end position="209"/>
    </location>
</feature>
<evidence type="ECO:0000256" key="9">
    <source>
        <dbReference type="ARBA" id="ARBA00022989"/>
    </source>
</evidence>
<dbReference type="GO" id="GO:0016301">
    <property type="term" value="F:kinase activity"/>
    <property type="evidence" value="ECO:0007669"/>
    <property type="project" value="UniProtKB-KW"/>
</dbReference>
<evidence type="ECO:0000259" key="14">
    <source>
        <dbReference type="PROSITE" id="PS51103"/>
    </source>
</evidence>
<keyword evidence="9 12" id="KW-1133">Transmembrane helix</keyword>
<evidence type="ECO:0000256" key="1">
    <source>
        <dbReference type="ARBA" id="ARBA00004651"/>
    </source>
</evidence>
<evidence type="ECO:0000256" key="8">
    <source>
        <dbReference type="ARBA" id="ARBA00022777"/>
    </source>
</evidence>
<evidence type="ECO:0000256" key="12">
    <source>
        <dbReference type="SAM" id="Phobius"/>
    </source>
</evidence>
<feature type="transmembrane region" description="Helical" evidence="12">
    <location>
        <begin position="145"/>
        <end position="168"/>
    </location>
</feature>
<feature type="transmembrane region" description="Helical" evidence="12">
    <location>
        <begin position="215"/>
        <end position="237"/>
    </location>
</feature>
<accession>A0A1I2KKD7</accession>
<feature type="transmembrane region" description="Helical" evidence="12">
    <location>
        <begin position="349"/>
        <end position="371"/>
    </location>
</feature>
<name>A0A1I2KKD7_9CLOT</name>
<feature type="transmembrane region" description="Helical" evidence="12">
    <location>
        <begin position="90"/>
        <end position="112"/>
    </location>
</feature>
<evidence type="ECO:0000256" key="7">
    <source>
        <dbReference type="ARBA" id="ARBA00022692"/>
    </source>
</evidence>
<gene>
    <name evidence="15" type="ORF">SAMN04487885_105144</name>
</gene>
<keyword evidence="7 12" id="KW-0812">Transmembrane</keyword>
<feature type="transmembrane region" description="Helical" evidence="12">
    <location>
        <begin position="397"/>
        <end position="417"/>
    </location>
</feature>
<feature type="transmembrane region" description="Helical" evidence="12">
    <location>
        <begin position="299"/>
        <end position="317"/>
    </location>
</feature>
<keyword evidence="6" id="KW-0598">Phosphotransferase system</keyword>
<evidence type="ECO:0000256" key="5">
    <source>
        <dbReference type="ARBA" id="ARBA00022679"/>
    </source>
</evidence>
<reference evidence="15 16" key="1">
    <citation type="submission" date="2016-10" db="EMBL/GenBank/DDBJ databases">
        <authorList>
            <person name="de Groot N.N."/>
        </authorList>
    </citation>
    <scope>NUCLEOTIDE SEQUENCE [LARGE SCALE GENOMIC DNA]</scope>
    <source>
        <strain evidence="15 16">NLAE-zl-G419</strain>
    </source>
</reference>
<dbReference type="InterPro" id="IPR003352">
    <property type="entry name" value="PTS_EIIC"/>
</dbReference>
<dbReference type="InterPro" id="IPR018113">
    <property type="entry name" value="PTrfase_EIIB_Cys"/>
</dbReference>
<dbReference type="EMBL" id="FOOE01000005">
    <property type="protein sequence ID" value="SFF65406.1"/>
    <property type="molecule type" value="Genomic_DNA"/>
</dbReference>
<evidence type="ECO:0000256" key="10">
    <source>
        <dbReference type="ARBA" id="ARBA00023136"/>
    </source>
</evidence>
<dbReference type="PROSITE" id="PS01035">
    <property type="entry name" value="PTS_EIIB_TYPE_1_CYS"/>
    <property type="match status" value="1"/>
</dbReference>
<dbReference type="SUPFAM" id="SSF55604">
    <property type="entry name" value="Glucose permease domain IIB"/>
    <property type="match status" value="1"/>
</dbReference>
<dbReference type="GO" id="GO:0005886">
    <property type="term" value="C:plasma membrane"/>
    <property type="evidence" value="ECO:0007669"/>
    <property type="project" value="UniProtKB-SubCell"/>
</dbReference>
<keyword evidence="4" id="KW-0762">Sugar transport</keyword>
<feature type="domain" description="PTS EIIB type-1" evidence="13">
    <location>
        <begin position="459"/>
        <end position="539"/>
    </location>
</feature>
<dbReference type="InterPro" id="IPR036878">
    <property type="entry name" value="Glu_permease_IIB"/>
</dbReference>